<dbReference type="PROSITE" id="PS00723">
    <property type="entry name" value="POLYPRENYL_SYNTHASE_1"/>
    <property type="match status" value="1"/>
</dbReference>
<reference evidence="4 5" key="1">
    <citation type="submission" date="2019-03" db="EMBL/GenBank/DDBJ databases">
        <title>Draft genome sequences of novel Actinobacteria.</title>
        <authorList>
            <person name="Sahin N."/>
            <person name="Ay H."/>
            <person name="Saygin H."/>
        </authorList>
    </citation>
    <scope>NUCLEOTIDE SEQUENCE [LARGE SCALE GENOMIC DNA]</scope>
    <source>
        <strain evidence="4 5">JCM 30547</strain>
    </source>
</reference>
<dbReference type="NCBIfam" id="NF041169">
    <property type="entry name" value="f2_encap_cargo4"/>
    <property type="match status" value="1"/>
</dbReference>
<dbReference type="InterPro" id="IPR008949">
    <property type="entry name" value="Isoprenoid_synthase_dom_sf"/>
</dbReference>
<keyword evidence="3" id="KW-0808">Transferase</keyword>
<accession>A0A4R4PRF2</accession>
<dbReference type="GO" id="GO:0004659">
    <property type="term" value="F:prenyltransferase activity"/>
    <property type="evidence" value="ECO:0007669"/>
    <property type="project" value="InterPro"/>
</dbReference>
<dbReference type="Pfam" id="PF00348">
    <property type="entry name" value="polyprenyl_synt"/>
    <property type="match status" value="1"/>
</dbReference>
<evidence type="ECO:0000256" key="3">
    <source>
        <dbReference type="RuleBase" id="RU004466"/>
    </source>
</evidence>
<dbReference type="Proteomes" id="UP000295075">
    <property type="component" value="Unassembled WGS sequence"/>
</dbReference>
<evidence type="ECO:0000256" key="1">
    <source>
        <dbReference type="ARBA" id="ARBA00022723"/>
    </source>
</evidence>
<keyword evidence="1" id="KW-0479">Metal-binding</keyword>
<dbReference type="OrthoDB" id="4497239at2"/>
<keyword evidence="2" id="KW-0460">Magnesium</keyword>
<dbReference type="CDD" id="cd00685">
    <property type="entry name" value="Trans_IPPS_HT"/>
    <property type="match status" value="1"/>
</dbReference>
<dbReference type="RefSeq" id="WP_132410664.1">
    <property type="nucleotide sequence ID" value="NZ_SMKA01000133.1"/>
</dbReference>
<dbReference type="GO" id="GO:0046872">
    <property type="term" value="F:metal ion binding"/>
    <property type="evidence" value="ECO:0007669"/>
    <property type="project" value="UniProtKB-KW"/>
</dbReference>
<dbReference type="PANTHER" id="PTHR12001:SF86">
    <property type="entry name" value="GERANYLGERANYL DIPHOSPHATE SYNTHASE"/>
    <property type="match status" value="1"/>
</dbReference>
<dbReference type="SFLD" id="SFLDS00005">
    <property type="entry name" value="Isoprenoid_Synthase_Type_I"/>
    <property type="match status" value="1"/>
</dbReference>
<name>A0A4R4PRF2_9ACTN</name>
<comment type="similarity">
    <text evidence="3">Belongs to the FPP/GGPP synthase family.</text>
</comment>
<dbReference type="InterPro" id="IPR000092">
    <property type="entry name" value="Polyprenyl_synt"/>
</dbReference>
<dbReference type="InterPro" id="IPR033749">
    <property type="entry name" value="Polyprenyl_synt_CS"/>
</dbReference>
<dbReference type="GO" id="GO:0008299">
    <property type="term" value="P:isoprenoid biosynthetic process"/>
    <property type="evidence" value="ECO:0007669"/>
    <property type="project" value="InterPro"/>
</dbReference>
<evidence type="ECO:0000313" key="5">
    <source>
        <dbReference type="Proteomes" id="UP000295075"/>
    </source>
</evidence>
<dbReference type="Gene3D" id="1.10.600.10">
    <property type="entry name" value="Farnesyl Diphosphate Synthase"/>
    <property type="match status" value="1"/>
</dbReference>
<keyword evidence="5" id="KW-1185">Reference proteome</keyword>
<organism evidence="4 5">
    <name type="scientific">Kribbella albertanoniae</name>
    <dbReference type="NCBI Taxonomy" id="1266829"/>
    <lineage>
        <taxon>Bacteria</taxon>
        <taxon>Bacillati</taxon>
        <taxon>Actinomycetota</taxon>
        <taxon>Actinomycetes</taxon>
        <taxon>Propionibacteriales</taxon>
        <taxon>Kribbellaceae</taxon>
        <taxon>Kribbella</taxon>
    </lineage>
</organism>
<evidence type="ECO:0000313" key="4">
    <source>
        <dbReference type="EMBL" id="TDC24814.1"/>
    </source>
</evidence>
<dbReference type="AlphaFoldDB" id="A0A4R4PRF2"/>
<proteinExistence type="inferred from homology"/>
<sequence length="353" mass="36781">MSTLQETTSQGDRSAAEVLAWSREVVDPALRAAIATLPPATRRIADYHFGWADEDGRPAHADSGKAIRPALVLLTAQAVGGTTEAALPAAVAVELVHNFSLLHDDVMDCDTSRRHRATAWTVFGLGPAILAGDALLGLAFDVLVGSGPDEQTQSARGEAARILGAAVQELVDGQLADADFETRDDVAPAECVRMAQLKTGALLGCCTALGALLGGGRPDQVDHLRLYGEDLGLAYQYIDDLLGIWGTPAVTGKPVYSDLTRRKKSLPVVTALASGTPAARELAALYARSDELSHEDLTTAAALVETAGGRATSQAQADALLTAALGSLITAGALPPASADLERLARLATRRDH</sequence>
<protein>
    <submittedName>
        <fullName evidence="4">Polyprenyl synthetase family protein</fullName>
    </submittedName>
</protein>
<dbReference type="SUPFAM" id="SSF48576">
    <property type="entry name" value="Terpenoid synthases"/>
    <property type="match status" value="1"/>
</dbReference>
<gene>
    <name evidence="4" type="ORF">E1261_25400</name>
</gene>
<comment type="caution">
    <text evidence="4">The sequence shown here is derived from an EMBL/GenBank/DDBJ whole genome shotgun (WGS) entry which is preliminary data.</text>
</comment>
<dbReference type="EMBL" id="SMKA01000133">
    <property type="protein sequence ID" value="TDC24814.1"/>
    <property type="molecule type" value="Genomic_DNA"/>
</dbReference>
<evidence type="ECO:0000256" key="2">
    <source>
        <dbReference type="ARBA" id="ARBA00022842"/>
    </source>
</evidence>
<dbReference type="PANTHER" id="PTHR12001">
    <property type="entry name" value="GERANYLGERANYL PYROPHOSPHATE SYNTHASE"/>
    <property type="match status" value="1"/>
</dbReference>